<feature type="compositionally biased region" description="Polar residues" evidence="1">
    <location>
        <begin position="181"/>
        <end position="195"/>
    </location>
</feature>
<name>A0A9N7UFK5_PLEPL</name>
<comment type="caution">
    <text evidence="2">The sequence shown here is derived from an EMBL/GenBank/DDBJ whole genome shotgun (WGS) entry which is preliminary data.</text>
</comment>
<dbReference type="AlphaFoldDB" id="A0A9N7UFK5"/>
<evidence type="ECO:0000313" key="2">
    <source>
        <dbReference type="EMBL" id="CAB1429582.1"/>
    </source>
</evidence>
<feature type="region of interest" description="Disordered" evidence="1">
    <location>
        <begin position="251"/>
        <end position="278"/>
    </location>
</feature>
<reference evidence="2" key="1">
    <citation type="submission" date="2020-03" db="EMBL/GenBank/DDBJ databases">
        <authorList>
            <person name="Weist P."/>
        </authorList>
    </citation>
    <scope>NUCLEOTIDE SEQUENCE</scope>
</reference>
<evidence type="ECO:0000256" key="1">
    <source>
        <dbReference type="SAM" id="MobiDB-lite"/>
    </source>
</evidence>
<proteinExistence type="predicted"/>
<feature type="compositionally biased region" description="Basic and acidic residues" evidence="1">
    <location>
        <begin position="198"/>
        <end position="221"/>
    </location>
</feature>
<feature type="compositionally biased region" description="Pro residues" evidence="1">
    <location>
        <begin position="253"/>
        <end position="265"/>
    </location>
</feature>
<dbReference type="Proteomes" id="UP001153269">
    <property type="component" value="Unassembled WGS sequence"/>
</dbReference>
<keyword evidence="3" id="KW-1185">Reference proteome</keyword>
<feature type="region of interest" description="Disordered" evidence="1">
    <location>
        <begin position="177"/>
        <end position="221"/>
    </location>
</feature>
<protein>
    <submittedName>
        <fullName evidence="2">Uncharacterized protein</fullName>
    </submittedName>
</protein>
<gene>
    <name evidence="2" type="ORF">PLEPLA_LOCUS17560</name>
</gene>
<sequence length="278" mass="30248">MEKLPEGRRPGDKRAMWEGEGGACVIETRVCVVVVVVGGGSSSCSRNHSHGRRQREAVEPKMRYLACAGGREGLCSGTAAAGEEGVGEEGKQQAGPERTGGQRRRKKNAKQKEKLDGGRSSLSPLWTRWHEEDLKGDQRSLGPINAQMETDQPPPNFLEDTTCKFCSDDLSPALNPAPSLQLHSTPDNIRRSNCTKGEGTRPHPQTDRWTERQMDGETDKTGRLAHCGPLRVRLIHSSAVPYHCFLITESPPSVSPPPLSPPGRPSAPHRDVSVSSPL</sequence>
<organism evidence="2 3">
    <name type="scientific">Pleuronectes platessa</name>
    <name type="common">European plaice</name>
    <dbReference type="NCBI Taxonomy" id="8262"/>
    <lineage>
        <taxon>Eukaryota</taxon>
        <taxon>Metazoa</taxon>
        <taxon>Chordata</taxon>
        <taxon>Craniata</taxon>
        <taxon>Vertebrata</taxon>
        <taxon>Euteleostomi</taxon>
        <taxon>Actinopterygii</taxon>
        <taxon>Neopterygii</taxon>
        <taxon>Teleostei</taxon>
        <taxon>Neoteleostei</taxon>
        <taxon>Acanthomorphata</taxon>
        <taxon>Carangaria</taxon>
        <taxon>Pleuronectiformes</taxon>
        <taxon>Pleuronectoidei</taxon>
        <taxon>Pleuronectidae</taxon>
        <taxon>Pleuronectes</taxon>
    </lineage>
</organism>
<feature type="region of interest" description="Disordered" evidence="1">
    <location>
        <begin position="83"/>
        <end position="124"/>
    </location>
</feature>
<accession>A0A9N7UFK5</accession>
<dbReference type="EMBL" id="CADEAL010001152">
    <property type="protein sequence ID" value="CAB1429582.1"/>
    <property type="molecule type" value="Genomic_DNA"/>
</dbReference>
<evidence type="ECO:0000313" key="3">
    <source>
        <dbReference type="Proteomes" id="UP001153269"/>
    </source>
</evidence>